<dbReference type="Pfam" id="PF00561">
    <property type="entry name" value="Abhydrolase_1"/>
    <property type="match status" value="1"/>
</dbReference>
<keyword evidence="3" id="KW-1185">Reference proteome</keyword>
<reference evidence="2 3" key="2">
    <citation type="journal article" date="2023" name="Plant Pathol.">
        <title>Dismantling and reorganizing Pseudomonas marginalis sensu#lato.</title>
        <authorList>
            <person name="Sawada H."/>
            <person name="Fujikawa T."/>
            <person name="Satou M."/>
        </authorList>
    </citation>
    <scope>NUCLEOTIDE SEQUENCE [LARGE SCALE GENOMIC DNA]</scope>
    <source>
        <strain evidence="2 3">MAFF 302046</strain>
    </source>
</reference>
<dbReference type="SUPFAM" id="SSF53474">
    <property type="entry name" value="alpha/beta-Hydrolases"/>
    <property type="match status" value="1"/>
</dbReference>
<sequence length="70" mass="7930">PVLETIRVPTLIVVGEDDEITPVAESREIHRGIPQSRLVVLPQCGHLPPLEYPELTTELLRRWLSDEAHV</sequence>
<evidence type="ECO:0000259" key="1">
    <source>
        <dbReference type="Pfam" id="PF00561"/>
    </source>
</evidence>
<proteinExistence type="predicted"/>
<gene>
    <name evidence="2" type="ORF">M1B35_26320</name>
</gene>
<dbReference type="GO" id="GO:0016787">
    <property type="term" value="F:hydrolase activity"/>
    <property type="evidence" value="ECO:0007669"/>
    <property type="project" value="UniProtKB-KW"/>
</dbReference>
<name>A0ABT0JNU5_9PSED</name>
<feature type="non-terminal residue" evidence="2">
    <location>
        <position position="1"/>
    </location>
</feature>
<dbReference type="RefSeq" id="WP_268263513.1">
    <property type="nucleotide sequence ID" value="NZ_JALQCX010000057.1"/>
</dbReference>
<dbReference type="EMBL" id="JALQCX010000057">
    <property type="protein sequence ID" value="MCK9817550.1"/>
    <property type="molecule type" value="Genomic_DNA"/>
</dbReference>
<dbReference type="InterPro" id="IPR000073">
    <property type="entry name" value="AB_hydrolase_1"/>
</dbReference>
<dbReference type="PANTHER" id="PTHR43689:SF8">
    <property type="entry name" value="ALPHA_BETA-HYDROLASES SUPERFAMILY PROTEIN"/>
    <property type="match status" value="1"/>
</dbReference>
<evidence type="ECO:0000313" key="2">
    <source>
        <dbReference type="EMBL" id="MCK9817550.1"/>
    </source>
</evidence>
<feature type="domain" description="AB hydrolase-1" evidence="1">
    <location>
        <begin position="5"/>
        <end position="51"/>
    </location>
</feature>
<accession>A0ABT0JNU5</accession>
<comment type="caution">
    <text evidence="2">The sequence shown here is derived from an EMBL/GenBank/DDBJ whole genome shotgun (WGS) entry which is preliminary data.</text>
</comment>
<evidence type="ECO:0000313" key="3">
    <source>
        <dbReference type="Proteomes" id="UP001155163"/>
    </source>
</evidence>
<organism evidence="2 3">
    <name type="scientific">Pseudomonas morbosilactucae</name>
    <dbReference type="NCBI Taxonomy" id="2938197"/>
    <lineage>
        <taxon>Bacteria</taxon>
        <taxon>Pseudomonadati</taxon>
        <taxon>Pseudomonadota</taxon>
        <taxon>Gammaproteobacteria</taxon>
        <taxon>Pseudomonadales</taxon>
        <taxon>Pseudomonadaceae</taxon>
        <taxon>Pseudomonas</taxon>
    </lineage>
</organism>
<dbReference type="PANTHER" id="PTHR43689">
    <property type="entry name" value="HYDROLASE"/>
    <property type="match status" value="1"/>
</dbReference>
<reference evidence="2 3" key="1">
    <citation type="journal article" date="2022" name="Int. J. Syst. Evol. Microbiol.">
        <title>Pseudomonas aegrilactucae sp. nov. and Pseudomonas morbosilactucae sp. nov., pathogens causing bacterial rot of lettuce in Japan.</title>
        <authorList>
            <person name="Sawada H."/>
            <person name="Fujikawa T."/>
            <person name="Satou M."/>
        </authorList>
    </citation>
    <scope>NUCLEOTIDE SEQUENCE [LARGE SCALE GENOMIC DNA]</scope>
    <source>
        <strain evidence="2 3">MAFF 302046</strain>
    </source>
</reference>
<protein>
    <submittedName>
        <fullName evidence="2">Alpha/beta hydrolase</fullName>
    </submittedName>
</protein>
<dbReference type="Gene3D" id="3.40.50.1820">
    <property type="entry name" value="alpha/beta hydrolase"/>
    <property type="match status" value="1"/>
</dbReference>
<dbReference type="Proteomes" id="UP001155163">
    <property type="component" value="Unassembled WGS sequence"/>
</dbReference>
<dbReference type="InterPro" id="IPR029058">
    <property type="entry name" value="AB_hydrolase_fold"/>
</dbReference>
<keyword evidence="2" id="KW-0378">Hydrolase</keyword>